<dbReference type="InterPro" id="IPR001647">
    <property type="entry name" value="HTH_TetR"/>
</dbReference>
<dbReference type="EMBL" id="JBHSBC010000053">
    <property type="protein sequence ID" value="MFC3986224.1"/>
    <property type="molecule type" value="Genomic_DNA"/>
</dbReference>
<dbReference type="Gene3D" id="1.10.10.60">
    <property type="entry name" value="Homeodomain-like"/>
    <property type="match status" value="1"/>
</dbReference>
<dbReference type="SUPFAM" id="SSF46689">
    <property type="entry name" value="Homeodomain-like"/>
    <property type="match status" value="1"/>
</dbReference>
<evidence type="ECO:0000313" key="7">
    <source>
        <dbReference type="Proteomes" id="UP001595698"/>
    </source>
</evidence>
<dbReference type="Proteomes" id="UP001595698">
    <property type="component" value="Unassembled WGS sequence"/>
</dbReference>
<evidence type="ECO:0000256" key="2">
    <source>
        <dbReference type="ARBA" id="ARBA00023125"/>
    </source>
</evidence>
<evidence type="ECO:0000256" key="4">
    <source>
        <dbReference type="PROSITE-ProRule" id="PRU00335"/>
    </source>
</evidence>
<dbReference type="PANTHER" id="PTHR30055">
    <property type="entry name" value="HTH-TYPE TRANSCRIPTIONAL REGULATOR RUTR"/>
    <property type="match status" value="1"/>
</dbReference>
<dbReference type="InterPro" id="IPR036271">
    <property type="entry name" value="Tet_transcr_reg_TetR-rel_C_sf"/>
</dbReference>
<dbReference type="InterPro" id="IPR009057">
    <property type="entry name" value="Homeodomain-like_sf"/>
</dbReference>
<sequence>MTTPTPQSRRRRQVLSRERIIEAAVGLLDTAGAGALTVRALSERLSTGSGAIYHHVGNMGELLQAATESVVVAALPAPQESTTDPGTEDTGRERIRAAALGLYDAVAEHPWLAVQLAVQVTRSPWGTVTPRIFESIGGCVRTLGVPRSDWFATTSTLVHYILGATSQNAQSSDTADDVGVPRAGARRAEFLDSVSKAWKSLDAGDHPFLHDIADQMRGHDDREQFLTGIDLILAGITAVSRPS</sequence>
<dbReference type="Pfam" id="PF02909">
    <property type="entry name" value="TetR_C_1"/>
    <property type="match status" value="1"/>
</dbReference>
<evidence type="ECO:0000256" key="1">
    <source>
        <dbReference type="ARBA" id="ARBA00023015"/>
    </source>
</evidence>
<feature type="domain" description="HTH tetR-type" evidence="5">
    <location>
        <begin position="14"/>
        <end position="74"/>
    </location>
</feature>
<dbReference type="Gene3D" id="1.10.357.10">
    <property type="entry name" value="Tetracycline Repressor, domain 2"/>
    <property type="match status" value="1"/>
</dbReference>
<keyword evidence="2 4" id="KW-0238">DNA-binding</keyword>
<dbReference type="Pfam" id="PF00440">
    <property type="entry name" value="TetR_N"/>
    <property type="match status" value="1"/>
</dbReference>
<keyword evidence="7" id="KW-1185">Reference proteome</keyword>
<name>A0ABV8FF60_9ACTN</name>
<organism evidence="6 7">
    <name type="scientific">Streptosporangium jomthongense</name>
    <dbReference type="NCBI Taxonomy" id="1193683"/>
    <lineage>
        <taxon>Bacteria</taxon>
        <taxon>Bacillati</taxon>
        <taxon>Actinomycetota</taxon>
        <taxon>Actinomycetes</taxon>
        <taxon>Streptosporangiales</taxon>
        <taxon>Streptosporangiaceae</taxon>
        <taxon>Streptosporangium</taxon>
    </lineage>
</organism>
<dbReference type="InterPro" id="IPR004111">
    <property type="entry name" value="Repressor_TetR_C"/>
</dbReference>
<comment type="caution">
    <text evidence="6">The sequence shown here is derived from an EMBL/GenBank/DDBJ whole genome shotgun (WGS) entry which is preliminary data.</text>
</comment>
<dbReference type="InterPro" id="IPR050109">
    <property type="entry name" value="HTH-type_TetR-like_transc_reg"/>
</dbReference>
<accession>A0ABV8FF60</accession>
<evidence type="ECO:0000256" key="3">
    <source>
        <dbReference type="ARBA" id="ARBA00023163"/>
    </source>
</evidence>
<dbReference type="PROSITE" id="PS50977">
    <property type="entry name" value="HTH_TETR_2"/>
    <property type="match status" value="1"/>
</dbReference>
<dbReference type="RefSeq" id="WP_386196361.1">
    <property type="nucleotide sequence ID" value="NZ_JBHSBC010000053.1"/>
</dbReference>
<dbReference type="PANTHER" id="PTHR30055:SF151">
    <property type="entry name" value="TRANSCRIPTIONAL REGULATORY PROTEIN"/>
    <property type="match status" value="1"/>
</dbReference>
<reference evidence="7" key="1">
    <citation type="journal article" date="2019" name="Int. J. Syst. Evol. Microbiol.">
        <title>The Global Catalogue of Microorganisms (GCM) 10K type strain sequencing project: providing services to taxonomists for standard genome sequencing and annotation.</title>
        <authorList>
            <consortium name="The Broad Institute Genomics Platform"/>
            <consortium name="The Broad Institute Genome Sequencing Center for Infectious Disease"/>
            <person name="Wu L."/>
            <person name="Ma J."/>
        </authorList>
    </citation>
    <scope>NUCLEOTIDE SEQUENCE [LARGE SCALE GENOMIC DNA]</scope>
    <source>
        <strain evidence="7">TBRC 7912</strain>
    </source>
</reference>
<protein>
    <submittedName>
        <fullName evidence="6">TetR/AcrR family transcriptional regulator</fullName>
    </submittedName>
</protein>
<evidence type="ECO:0000313" key="6">
    <source>
        <dbReference type="EMBL" id="MFC3986224.1"/>
    </source>
</evidence>
<gene>
    <name evidence="6" type="ORF">ACFOYY_39265</name>
</gene>
<evidence type="ECO:0000259" key="5">
    <source>
        <dbReference type="PROSITE" id="PS50977"/>
    </source>
</evidence>
<keyword evidence="1" id="KW-0805">Transcription regulation</keyword>
<keyword evidence="3" id="KW-0804">Transcription</keyword>
<dbReference type="SUPFAM" id="SSF48498">
    <property type="entry name" value="Tetracyclin repressor-like, C-terminal domain"/>
    <property type="match status" value="1"/>
</dbReference>
<proteinExistence type="predicted"/>
<feature type="DNA-binding region" description="H-T-H motif" evidence="4">
    <location>
        <begin position="37"/>
        <end position="56"/>
    </location>
</feature>